<reference evidence="6" key="3">
    <citation type="submission" date="2025-09" db="UniProtKB">
        <authorList>
            <consortium name="Ensembl"/>
        </authorList>
    </citation>
    <scope>IDENTIFICATION</scope>
</reference>
<sequence length="468" mass="51513">PSTVCSLSSCSFYSDPACPENSHYEFCGSACPATCENPGAPSKCKASCVETCVCNEGFLLSGTKCVPKTQCGCMYKGRYVEAGATFLSDDHCTEKCKCNPANNKVVCTSPGCQNGYECKRVDDLVGCHPKAYANCSVSGDPHYSTFDGYTYNFQGTCVYQMAGVCSTDPSLEHFDVLVQNDARGKRVGSRTKLVEVNVYDTSIVISKNHKGAVLIKGEITYLPVNLNHGKIRIYQSGDFAEISTDFGLKVSYDWNSIVFVTVPSRYAGAMCGMCGNYNNDRKDDLQMKNGKRASSPGELGKSWRVAEIPGCVDDCKDKNHCPNCDITEKEKFETNKYCGEIRNPNGPFRRCHDKIDPQPKFESCVYDACLNNGKKGSWCNIFHAYTIECQRAGIKVDRWRRKDFCPASKMEHPKNSHYEPCGSVCHVTCGIGAPPSDCDKPCEEGWLCNDGYLLSGKDSHPFLCGGRE</sequence>
<name>A0A667WKK9_9TELE</name>
<dbReference type="Proteomes" id="UP000472263">
    <property type="component" value="Chromosome 11"/>
</dbReference>
<dbReference type="Pfam" id="PF01826">
    <property type="entry name" value="TIL"/>
    <property type="match status" value="2"/>
</dbReference>
<reference evidence="6" key="1">
    <citation type="submission" date="2019-06" db="EMBL/GenBank/DDBJ databases">
        <authorList>
            <consortium name="Wellcome Sanger Institute Data Sharing"/>
        </authorList>
    </citation>
    <scope>NUCLEOTIDE SEQUENCE [LARGE SCALE GENOMIC DNA]</scope>
</reference>
<evidence type="ECO:0000256" key="4">
    <source>
        <dbReference type="ARBA" id="ARBA00023157"/>
    </source>
</evidence>
<reference evidence="6" key="2">
    <citation type="submission" date="2025-08" db="UniProtKB">
        <authorList>
            <consortium name="Ensembl"/>
        </authorList>
    </citation>
    <scope>IDENTIFICATION</scope>
</reference>
<dbReference type="PANTHER" id="PTHR46698">
    <property type="entry name" value="CROSSVEINLESS 2"/>
    <property type="match status" value="1"/>
</dbReference>
<dbReference type="Pfam" id="PF08742">
    <property type="entry name" value="C8"/>
    <property type="match status" value="1"/>
</dbReference>
<keyword evidence="3" id="KW-0732">Signal</keyword>
<dbReference type="CDD" id="cd19941">
    <property type="entry name" value="TIL"/>
    <property type="match status" value="2"/>
</dbReference>
<evidence type="ECO:0000256" key="3">
    <source>
        <dbReference type="ARBA" id="ARBA00022729"/>
    </source>
</evidence>
<dbReference type="InParanoid" id="A0A667WKK9"/>
<dbReference type="InterPro" id="IPR052424">
    <property type="entry name" value="Kielin_Chordin-BMP_Reg"/>
</dbReference>
<dbReference type="AlphaFoldDB" id="A0A667WKK9"/>
<dbReference type="GO" id="GO:0030513">
    <property type="term" value="P:positive regulation of BMP signaling pathway"/>
    <property type="evidence" value="ECO:0007669"/>
    <property type="project" value="TreeGrafter"/>
</dbReference>
<dbReference type="InterPro" id="IPR014853">
    <property type="entry name" value="VWF/SSPO/ZAN-like_Cys-rich_dom"/>
</dbReference>
<proteinExistence type="predicted"/>
<dbReference type="InterPro" id="IPR001846">
    <property type="entry name" value="VWF_type-D"/>
</dbReference>
<evidence type="ECO:0000313" key="7">
    <source>
        <dbReference type="Proteomes" id="UP000472263"/>
    </source>
</evidence>
<dbReference type="PROSITE" id="PS51233">
    <property type="entry name" value="VWFD"/>
    <property type="match status" value="1"/>
</dbReference>
<dbReference type="SMART" id="SM00216">
    <property type="entry name" value="VWD"/>
    <property type="match status" value="1"/>
</dbReference>
<dbReference type="GO" id="GO:0005576">
    <property type="term" value="C:extracellular region"/>
    <property type="evidence" value="ECO:0007669"/>
    <property type="project" value="UniProtKB-SubCell"/>
</dbReference>
<accession>A0A667WKK9</accession>
<protein>
    <recommendedName>
        <fullName evidence="5">VWFD domain-containing protein</fullName>
    </recommendedName>
</protein>
<evidence type="ECO:0000313" key="6">
    <source>
        <dbReference type="Ensembl" id="ENSMMDP00005002163.1"/>
    </source>
</evidence>
<keyword evidence="7" id="KW-1185">Reference proteome</keyword>
<evidence type="ECO:0000259" key="5">
    <source>
        <dbReference type="PROSITE" id="PS51233"/>
    </source>
</evidence>
<dbReference type="PANTHER" id="PTHR46698:SF7">
    <property type="entry name" value="VWFD DOMAIN-CONTAINING PROTEIN"/>
    <property type="match status" value="1"/>
</dbReference>
<keyword evidence="4" id="KW-1015">Disulfide bond</keyword>
<dbReference type="Pfam" id="PF00094">
    <property type="entry name" value="VWD"/>
    <property type="match status" value="1"/>
</dbReference>
<dbReference type="InterPro" id="IPR002919">
    <property type="entry name" value="TIL_dom"/>
</dbReference>
<evidence type="ECO:0000256" key="2">
    <source>
        <dbReference type="ARBA" id="ARBA00022525"/>
    </source>
</evidence>
<dbReference type="Ensembl" id="ENSMMDT00005002200.1">
    <property type="protein sequence ID" value="ENSMMDP00005002163.1"/>
    <property type="gene ID" value="ENSMMDG00005001179.1"/>
</dbReference>
<dbReference type="SUPFAM" id="SSF57567">
    <property type="entry name" value="Serine protease inhibitors"/>
    <property type="match status" value="1"/>
</dbReference>
<dbReference type="InterPro" id="IPR036084">
    <property type="entry name" value="Ser_inhib-like_sf"/>
</dbReference>
<dbReference type="FunFam" id="2.10.25.10:FF:000055">
    <property type="entry name" value="alpha-tectorin isoform X1"/>
    <property type="match status" value="1"/>
</dbReference>
<feature type="domain" description="VWFD" evidence="5">
    <location>
        <begin position="133"/>
        <end position="312"/>
    </location>
</feature>
<organism evidence="6 7">
    <name type="scientific">Myripristis murdjan</name>
    <name type="common">pinecone soldierfish</name>
    <dbReference type="NCBI Taxonomy" id="586833"/>
    <lineage>
        <taxon>Eukaryota</taxon>
        <taxon>Metazoa</taxon>
        <taxon>Chordata</taxon>
        <taxon>Craniata</taxon>
        <taxon>Vertebrata</taxon>
        <taxon>Euteleostomi</taxon>
        <taxon>Actinopterygii</taxon>
        <taxon>Neopterygii</taxon>
        <taxon>Teleostei</taxon>
        <taxon>Neoteleostei</taxon>
        <taxon>Acanthomorphata</taxon>
        <taxon>Holocentriformes</taxon>
        <taxon>Holocentridae</taxon>
        <taxon>Myripristis</taxon>
    </lineage>
</organism>
<comment type="subcellular location">
    <subcellularLocation>
        <location evidence="1">Secreted</location>
    </subcellularLocation>
</comment>
<keyword evidence="2" id="KW-0964">Secreted</keyword>
<dbReference type="Gene3D" id="2.10.25.10">
    <property type="entry name" value="Laminin"/>
    <property type="match status" value="2"/>
</dbReference>
<dbReference type="SMART" id="SM00832">
    <property type="entry name" value="C8"/>
    <property type="match status" value="1"/>
</dbReference>
<dbReference type="GeneTree" id="ENSGT00950000183155"/>
<evidence type="ECO:0000256" key="1">
    <source>
        <dbReference type="ARBA" id="ARBA00004613"/>
    </source>
</evidence>